<organism evidence="1 2">
    <name type="scientific">Paramicrobacterium chengjingii</name>
    <dbReference type="NCBI Taxonomy" id="2769067"/>
    <lineage>
        <taxon>Bacteria</taxon>
        <taxon>Bacillati</taxon>
        <taxon>Actinomycetota</taxon>
        <taxon>Actinomycetes</taxon>
        <taxon>Micrococcales</taxon>
        <taxon>Microbacteriaceae</taxon>
        <taxon>Paramicrobacterium</taxon>
    </lineage>
</organism>
<dbReference type="EMBL" id="CP061169">
    <property type="protein sequence ID" value="QPZ38595.1"/>
    <property type="molecule type" value="Genomic_DNA"/>
</dbReference>
<proteinExistence type="predicted"/>
<evidence type="ECO:0000313" key="1">
    <source>
        <dbReference type="EMBL" id="QPZ38595.1"/>
    </source>
</evidence>
<name>A0ABX6YJQ7_9MICO</name>
<dbReference type="RefSeq" id="WP_166986032.1">
    <property type="nucleotide sequence ID" value="NZ_CP061169.1"/>
</dbReference>
<gene>
    <name evidence="1" type="ORF">HCR76_00320</name>
</gene>
<keyword evidence="2" id="KW-1185">Reference proteome</keyword>
<accession>A0ABX6YJQ7</accession>
<dbReference type="Proteomes" id="UP000662814">
    <property type="component" value="Chromosome"/>
</dbReference>
<evidence type="ECO:0000313" key="2">
    <source>
        <dbReference type="Proteomes" id="UP000662814"/>
    </source>
</evidence>
<protein>
    <submittedName>
        <fullName evidence="1">Uncharacterized protein</fullName>
    </submittedName>
</protein>
<sequence length="87" mass="9856">MPTALPRFQVTQTDDVKWALTVAGERWPEATRSELVARLFTTGAAAIADENESQRERRQEAIDFASGLLTAAYEPDYLESLRQDWPE</sequence>
<reference evidence="1 2" key="1">
    <citation type="submission" date="2020-12" db="EMBL/GenBank/DDBJ databases">
        <title>Microbacterium sp. HY060.</title>
        <authorList>
            <person name="Zhou J."/>
        </authorList>
    </citation>
    <scope>NUCLEOTIDE SEQUENCE [LARGE SCALE GENOMIC DNA]</scope>
    <source>
        <strain evidence="1 2">HY60</strain>
    </source>
</reference>